<evidence type="ECO:0000313" key="2">
    <source>
        <dbReference type="EMBL" id="KNE65410.1"/>
    </source>
</evidence>
<reference evidence="2 3" key="1">
    <citation type="submission" date="2009-11" db="EMBL/GenBank/DDBJ databases">
        <title>Annotation of Allomyces macrogynus ATCC 38327.</title>
        <authorList>
            <consortium name="The Broad Institute Genome Sequencing Platform"/>
            <person name="Russ C."/>
            <person name="Cuomo C."/>
            <person name="Burger G."/>
            <person name="Gray M.W."/>
            <person name="Holland P.W.H."/>
            <person name="King N."/>
            <person name="Lang F.B.F."/>
            <person name="Roger A.J."/>
            <person name="Ruiz-Trillo I."/>
            <person name="Young S.K."/>
            <person name="Zeng Q."/>
            <person name="Gargeya S."/>
            <person name="Fitzgerald M."/>
            <person name="Haas B."/>
            <person name="Abouelleil A."/>
            <person name="Alvarado L."/>
            <person name="Arachchi H.M."/>
            <person name="Berlin A."/>
            <person name="Chapman S.B."/>
            <person name="Gearin G."/>
            <person name="Goldberg J."/>
            <person name="Griggs A."/>
            <person name="Gujja S."/>
            <person name="Hansen M."/>
            <person name="Heiman D."/>
            <person name="Howarth C."/>
            <person name="Larimer J."/>
            <person name="Lui A."/>
            <person name="MacDonald P.J.P."/>
            <person name="McCowen C."/>
            <person name="Montmayeur A."/>
            <person name="Murphy C."/>
            <person name="Neiman D."/>
            <person name="Pearson M."/>
            <person name="Priest M."/>
            <person name="Roberts A."/>
            <person name="Saif S."/>
            <person name="Shea T."/>
            <person name="Sisk P."/>
            <person name="Stolte C."/>
            <person name="Sykes S."/>
            <person name="Wortman J."/>
            <person name="Nusbaum C."/>
            <person name="Birren B."/>
        </authorList>
    </citation>
    <scope>NUCLEOTIDE SEQUENCE [LARGE SCALE GENOMIC DNA]</scope>
    <source>
        <strain evidence="2 3">ATCC 38327</strain>
    </source>
</reference>
<dbReference type="OrthoDB" id="5570672at2759"/>
<organism evidence="2 3">
    <name type="scientific">Allomyces macrogynus (strain ATCC 38327)</name>
    <name type="common">Allomyces javanicus var. macrogynus</name>
    <dbReference type="NCBI Taxonomy" id="578462"/>
    <lineage>
        <taxon>Eukaryota</taxon>
        <taxon>Fungi</taxon>
        <taxon>Fungi incertae sedis</taxon>
        <taxon>Blastocladiomycota</taxon>
        <taxon>Blastocladiomycetes</taxon>
        <taxon>Blastocladiales</taxon>
        <taxon>Blastocladiaceae</taxon>
        <taxon>Allomyces</taxon>
    </lineage>
</organism>
<dbReference type="AlphaFoldDB" id="A0A0L0SSQ4"/>
<keyword evidence="1" id="KW-0732">Signal</keyword>
<accession>A0A0L0SSQ4</accession>
<feature type="signal peptide" evidence="1">
    <location>
        <begin position="1"/>
        <end position="30"/>
    </location>
</feature>
<reference evidence="3" key="2">
    <citation type="submission" date="2009-11" db="EMBL/GenBank/DDBJ databases">
        <title>The Genome Sequence of Allomyces macrogynus strain ATCC 38327.</title>
        <authorList>
            <consortium name="The Broad Institute Genome Sequencing Platform"/>
            <person name="Russ C."/>
            <person name="Cuomo C."/>
            <person name="Shea T."/>
            <person name="Young S.K."/>
            <person name="Zeng Q."/>
            <person name="Koehrsen M."/>
            <person name="Haas B."/>
            <person name="Borodovsky M."/>
            <person name="Guigo R."/>
            <person name="Alvarado L."/>
            <person name="Berlin A."/>
            <person name="Borenstein D."/>
            <person name="Chen Z."/>
            <person name="Engels R."/>
            <person name="Freedman E."/>
            <person name="Gellesch M."/>
            <person name="Goldberg J."/>
            <person name="Griggs A."/>
            <person name="Gujja S."/>
            <person name="Heiman D."/>
            <person name="Hepburn T."/>
            <person name="Howarth C."/>
            <person name="Jen D."/>
            <person name="Larson L."/>
            <person name="Lewis B."/>
            <person name="Mehta T."/>
            <person name="Park D."/>
            <person name="Pearson M."/>
            <person name="Roberts A."/>
            <person name="Saif S."/>
            <person name="Shenoy N."/>
            <person name="Sisk P."/>
            <person name="Stolte C."/>
            <person name="Sykes S."/>
            <person name="Walk T."/>
            <person name="White J."/>
            <person name="Yandava C."/>
            <person name="Burger G."/>
            <person name="Gray M.W."/>
            <person name="Holland P.W.H."/>
            <person name="King N."/>
            <person name="Lang F.B.F."/>
            <person name="Roger A.J."/>
            <person name="Ruiz-Trillo I."/>
            <person name="Lander E."/>
            <person name="Nusbaum C."/>
        </authorList>
    </citation>
    <scope>NUCLEOTIDE SEQUENCE [LARGE SCALE GENOMIC DNA]</scope>
    <source>
        <strain evidence="3">ATCC 38327</strain>
    </source>
</reference>
<keyword evidence="3" id="KW-1185">Reference proteome</keyword>
<protein>
    <recommendedName>
        <fullName evidence="4">Lipid/polyisoprenoid-binding YceI-like domain-containing protein</fullName>
    </recommendedName>
</protein>
<dbReference type="EMBL" id="GG745347">
    <property type="protein sequence ID" value="KNE65410.1"/>
    <property type="molecule type" value="Genomic_DNA"/>
</dbReference>
<dbReference type="VEuPathDB" id="FungiDB:AMAG_11041"/>
<evidence type="ECO:0008006" key="4">
    <source>
        <dbReference type="Google" id="ProtNLM"/>
    </source>
</evidence>
<dbReference type="Proteomes" id="UP000054350">
    <property type="component" value="Unassembled WGS sequence"/>
</dbReference>
<evidence type="ECO:0000313" key="3">
    <source>
        <dbReference type="Proteomes" id="UP000054350"/>
    </source>
</evidence>
<feature type="chain" id="PRO_5005548140" description="Lipid/polyisoprenoid-binding YceI-like domain-containing protein" evidence="1">
    <location>
        <begin position="31"/>
        <end position="260"/>
    </location>
</feature>
<gene>
    <name evidence="2" type="ORF">AMAG_11041</name>
</gene>
<evidence type="ECO:0000256" key="1">
    <source>
        <dbReference type="SAM" id="SignalP"/>
    </source>
</evidence>
<sequence>MLGTRAHLILGTLIALLFGFLAVAPPITTASVVPPLGIFRAPATTVKATSQRADTPGATDGGTTVQIESFGDVQSMITLDSYTYLSAAPPGMPRVHWDAATLSVTVELEATFTLSNHLSADLDIETIRFTGRLATKHDAPTSVPFAAGHGGPLPRVARGTSAQFTVPLNATIPMTRDSPALAVLASACSAPARTVATVWAGRVELVAHQPILGGSVLVPVRQSREFDGIWQDVPCPASLVVVSVTVPGEAATNGVAEVGA</sequence>
<proteinExistence type="predicted"/>
<name>A0A0L0SSQ4_ALLM3</name>